<gene>
    <name evidence="1" type="ORF">MSG28_010749</name>
</gene>
<evidence type="ECO:0000313" key="2">
    <source>
        <dbReference type="Proteomes" id="UP001064048"/>
    </source>
</evidence>
<keyword evidence="2" id="KW-1185">Reference proteome</keyword>
<protein>
    <submittedName>
        <fullName evidence="1">Uncharacterized protein</fullName>
    </submittedName>
</protein>
<comment type="caution">
    <text evidence="1">The sequence shown here is derived from an EMBL/GenBank/DDBJ whole genome shotgun (WGS) entry which is preliminary data.</text>
</comment>
<proteinExistence type="predicted"/>
<accession>A0ACC0KQ08</accession>
<dbReference type="Proteomes" id="UP001064048">
    <property type="component" value="Chromosome 18"/>
</dbReference>
<dbReference type="EMBL" id="CM046118">
    <property type="protein sequence ID" value="KAI8438121.1"/>
    <property type="molecule type" value="Genomic_DNA"/>
</dbReference>
<sequence>MNKDKSITCKYKYRCVTVTRGHLLIVPSKMSCRALAVMLAVVVSVCAFPRNGGDNRTATQIIDKIISAGYPAELHHVTTEDGYILGVHRIPYGRNGPSEQRRPVVFVMHGLMGSSANFIHVGSDYAIAYNLADAEFDVWLGNARGNTYSRAHVSLNPDDSQEKHDFFDFSWEEIGLIDLPTMIDYALAKTGESKLHYIGHSQGGTSFLVLNSMKPEYNEKFWSAHLLAGVGYMSNFPNTALRTTALMTNSLYSLGTSLGLVEIRTLDDLPVSLTRQGYTYIDNCFGDVKYKAYCEMLGLEHIVGHSNSISMIGGASLKQFAHYGQNIRDRIFRRWDYGLLTNRQVYGSITPPSYNLGLVTVDVTMHYSVSDGLLDERDVLAMAADMPNTNARKVERETFSHLDFIQSNDVRELVTNYIIYRLKLAERI</sequence>
<name>A0ACC0KQ08_CHOFU</name>
<evidence type="ECO:0000313" key="1">
    <source>
        <dbReference type="EMBL" id="KAI8438121.1"/>
    </source>
</evidence>
<organism evidence="1 2">
    <name type="scientific">Choristoneura fumiferana</name>
    <name type="common">Spruce budworm moth</name>
    <name type="synonym">Archips fumiferana</name>
    <dbReference type="NCBI Taxonomy" id="7141"/>
    <lineage>
        <taxon>Eukaryota</taxon>
        <taxon>Metazoa</taxon>
        <taxon>Ecdysozoa</taxon>
        <taxon>Arthropoda</taxon>
        <taxon>Hexapoda</taxon>
        <taxon>Insecta</taxon>
        <taxon>Pterygota</taxon>
        <taxon>Neoptera</taxon>
        <taxon>Endopterygota</taxon>
        <taxon>Lepidoptera</taxon>
        <taxon>Glossata</taxon>
        <taxon>Ditrysia</taxon>
        <taxon>Tortricoidea</taxon>
        <taxon>Tortricidae</taxon>
        <taxon>Tortricinae</taxon>
        <taxon>Choristoneura</taxon>
    </lineage>
</organism>
<reference evidence="1 2" key="1">
    <citation type="journal article" date="2022" name="Genome Biol. Evol.">
        <title>The Spruce Budworm Genome: Reconstructing the Evolutionary History of Antifreeze Proteins.</title>
        <authorList>
            <person name="Beliveau C."/>
            <person name="Gagne P."/>
            <person name="Picq S."/>
            <person name="Vernygora O."/>
            <person name="Keeling C.I."/>
            <person name="Pinkney K."/>
            <person name="Doucet D."/>
            <person name="Wen F."/>
            <person name="Johnston J.S."/>
            <person name="Maaroufi H."/>
            <person name="Boyle B."/>
            <person name="Laroche J."/>
            <person name="Dewar K."/>
            <person name="Juretic N."/>
            <person name="Blackburn G."/>
            <person name="Nisole A."/>
            <person name="Brunet B."/>
            <person name="Brandao M."/>
            <person name="Lumley L."/>
            <person name="Duan J."/>
            <person name="Quan G."/>
            <person name="Lucarotti C.J."/>
            <person name="Roe A.D."/>
            <person name="Sperling F.A.H."/>
            <person name="Levesque R.C."/>
            <person name="Cusson M."/>
        </authorList>
    </citation>
    <scope>NUCLEOTIDE SEQUENCE [LARGE SCALE GENOMIC DNA]</scope>
    <source>
        <strain evidence="1">Glfc:IPQL:Cfum</strain>
    </source>
</reference>